<comment type="caution">
    <text evidence="1">The sequence shown here is derived from an EMBL/GenBank/DDBJ whole genome shotgun (WGS) entry which is preliminary data.</text>
</comment>
<dbReference type="EMBL" id="BMLP01000001">
    <property type="protein sequence ID" value="GGO25283.1"/>
    <property type="molecule type" value="Genomic_DNA"/>
</dbReference>
<name>A0A917YHJ7_9RHOB</name>
<gene>
    <name evidence="1" type="ORF">GCM10010991_04760</name>
</gene>
<dbReference type="AlphaFoldDB" id="A0A917YHJ7"/>
<reference evidence="1 2" key="1">
    <citation type="journal article" date="2014" name="Int. J. Syst. Evol. Microbiol.">
        <title>Complete genome sequence of Corynebacterium casei LMG S-19264T (=DSM 44701T), isolated from a smear-ripened cheese.</title>
        <authorList>
            <consortium name="US DOE Joint Genome Institute (JGI-PGF)"/>
            <person name="Walter F."/>
            <person name="Albersmeier A."/>
            <person name="Kalinowski J."/>
            <person name="Ruckert C."/>
        </authorList>
    </citation>
    <scope>NUCLEOTIDE SEQUENCE [LARGE SCALE GENOMIC DNA]</scope>
    <source>
        <strain evidence="1 2">CGMCC 1.7029</strain>
    </source>
</reference>
<dbReference type="Proteomes" id="UP000598196">
    <property type="component" value="Unassembled WGS sequence"/>
</dbReference>
<organism evidence="1 2">
    <name type="scientific">Gemmobacter aquaticus</name>
    <dbReference type="NCBI Taxonomy" id="490185"/>
    <lineage>
        <taxon>Bacteria</taxon>
        <taxon>Pseudomonadati</taxon>
        <taxon>Pseudomonadota</taxon>
        <taxon>Alphaproteobacteria</taxon>
        <taxon>Rhodobacterales</taxon>
        <taxon>Paracoccaceae</taxon>
        <taxon>Gemmobacter</taxon>
    </lineage>
</organism>
<keyword evidence="2" id="KW-1185">Reference proteome</keyword>
<proteinExistence type="predicted"/>
<accession>A0A917YHJ7</accession>
<sequence length="187" mass="20299">MTGPDLPLSHPLRVAALAARKPTRFDLKPDATALSALATVLGITAVTDLRFKGELRPHGRHDWDLDGTLTAVVEQPCIVTLAPVRTRIEERVERRYIADMELPEADESEIPEDDRIEPLPDVIDAGFVATEALALALPPYPRAEGVELGETVHAAPGVQPLRDEDLRPFSGLASLAEKLGLPHKDGE</sequence>
<evidence type="ECO:0008006" key="3">
    <source>
        <dbReference type="Google" id="ProtNLM"/>
    </source>
</evidence>
<protein>
    <recommendedName>
        <fullName evidence="3">DUF177 domain-containing protein</fullName>
    </recommendedName>
</protein>
<evidence type="ECO:0000313" key="2">
    <source>
        <dbReference type="Proteomes" id="UP000598196"/>
    </source>
</evidence>
<evidence type="ECO:0000313" key="1">
    <source>
        <dbReference type="EMBL" id="GGO25283.1"/>
    </source>
</evidence>
<dbReference type="Pfam" id="PF02620">
    <property type="entry name" value="YceD"/>
    <property type="match status" value="1"/>
</dbReference>
<dbReference type="InterPro" id="IPR003772">
    <property type="entry name" value="YceD"/>
</dbReference>